<evidence type="ECO:0000259" key="1">
    <source>
        <dbReference type="Pfam" id="PF00425"/>
    </source>
</evidence>
<dbReference type="EMBL" id="FQUU01000003">
    <property type="protein sequence ID" value="SHE76090.1"/>
    <property type="molecule type" value="Genomic_DNA"/>
</dbReference>
<dbReference type="Gene3D" id="3.60.120.10">
    <property type="entry name" value="Anthranilate synthase"/>
    <property type="match status" value="1"/>
</dbReference>
<dbReference type="Pfam" id="PF00425">
    <property type="entry name" value="Chorismate_bind"/>
    <property type="match status" value="1"/>
</dbReference>
<organism evidence="2 3">
    <name type="scientific">Flavisolibacter ginsengisoli DSM 18119</name>
    <dbReference type="NCBI Taxonomy" id="1121884"/>
    <lineage>
        <taxon>Bacteria</taxon>
        <taxon>Pseudomonadati</taxon>
        <taxon>Bacteroidota</taxon>
        <taxon>Chitinophagia</taxon>
        <taxon>Chitinophagales</taxon>
        <taxon>Chitinophagaceae</taxon>
        <taxon>Flavisolibacter</taxon>
    </lineage>
</organism>
<dbReference type="InterPro" id="IPR019999">
    <property type="entry name" value="Anth_synth_I-like"/>
</dbReference>
<accession>A0A1M4W4L3</accession>
<dbReference type="AlphaFoldDB" id="A0A1M4W4L3"/>
<dbReference type="GO" id="GO:0000162">
    <property type="term" value="P:L-tryptophan biosynthetic process"/>
    <property type="evidence" value="ECO:0007669"/>
    <property type="project" value="TreeGrafter"/>
</dbReference>
<gene>
    <name evidence="2" type="ORF">SAMN02745131_01083</name>
</gene>
<feature type="domain" description="Chorismate-utilising enzyme C-terminal" evidence="1">
    <location>
        <begin position="136"/>
        <end position="393"/>
    </location>
</feature>
<dbReference type="SUPFAM" id="SSF56322">
    <property type="entry name" value="ADC synthase"/>
    <property type="match status" value="1"/>
</dbReference>
<dbReference type="InterPro" id="IPR015890">
    <property type="entry name" value="Chorismate_C"/>
</dbReference>
<dbReference type="Proteomes" id="UP000184048">
    <property type="component" value="Unassembled WGS sequence"/>
</dbReference>
<dbReference type="RefSeq" id="WP_072834204.1">
    <property type="nucleotide sequence ID" value="NZ_FQUU01000003.1"/>
</dbReference>
<keyword evidence="3" id="KW-1185">Reference proteome</keyword>
<dbReference type="OrthoDB" id="9803598at2"/>
<sequence>MLSWASQFNIFSFLDNQQYADESHQYECLLATGQQDYAAAIDLKKLDHFLADNPEWIFGHLSYDLKNVWHHFPPKTNRVGFPPLYFFIPAQVVLLTGNCLHIYAEHPEEVYNAILNTPNHIPRQLTAYEFSQSLSREEYIAKVRQLQEHIVKGDCYEINFCQEFYANNCSLDPVNVYQQLVDLSPNPFSALYRLNDKYLLCASPERFLQKTGNKLISQPIKGTIKRDLLNASADETLKEALKDSQKEQSENVMVVDLVRNDLSKICKEDSVKVEELFGVYTFPHVHHLVSTVSGELPGNTSFSSILEACFPMGSMTGAPKHRVMQLIDHYESQSRGIFSGCVGYFKPNGDFDFNVVIRSIMYNATEKYLSYQVGSGITFYSDPEKEWEECLLKAEAIKAVLSSSAGPY</sequence>
<evidence type="ECO:0000313" key="3">
    <source>
        <dbReference type="Proteomes" id="UP000184048"/>
    </source>
</evidence>
<dbReference type="PANTHER" id="PTHR11236">
    <property type="entry name" value="AMINOBENZOATE/ANTHRANILATE SYNTHASE"/>
    <property type="match status" value="1"/>
</dbReference>
<proteinExistence type="predicted"/>
<protein>
    <submittedName>
        <fullName evidence="2">Para-aminobenzoate synthetase component 1</fullName>
    </submittedName>
</protein>
<dbReference type="PRINTS" id="PR00095">
    <property type="entry name" value="ANTSNTHASEI"/>
</dbReference>
<dbReference type="STRING" id="1121884.SAMN02745131_01083"/>
<reference evidence="2 3" key="1">
    <citation type="submission" date="2016-11" db="EMBL/GenBank/DDBJ databases">
        <authorList>
            <person name="Jaros S."/>
            <person name="Januszkiewicz K."/>
            <person name="Wedrychowicz H."/>
        </authorList>
    </citation>
    <scope>NUCLEOTIDE SEQUENCE [LARGE SCALE GENOMIC DNA]</scope>
    <source>
        <strain evidence="2 3">DSM 18119</strain>
    </source>
</reference>
<dbReference type="GO" id="GO:0046820">
    <property type="term" value="F:4-amino-4-deoxychorismate synthase activity"/>
    <property type="evidence" value="ECO:0007669"/>
    <property type="project" value="TreeGrafter"/>
</dbReference>
<dbReference type="InterPro" id="IPR005801">
    <property type="entry name" value="ADC_synthase"/>
</dbReference>
<evidence type="ECO:0000313" key="2">
    <source>
        <dbReference type="EMBL" id="SHE76090.1"/>
    </source>
</evidence>
<dbReference type="PANTHER" id="PTHR11236:SF50">
    <property type="entry name" value="AMINODEOXYCHORISMATE SYNTHASE COMPONENT 1"/>
    <property type="match status" value="1"/>
</dbReference>
<name>A0A1M4W4L3_9BACT</name>